<dbReference type="PRINTS" id="PR00369">
    <property type="entry name" value="FLAVODOXIN"/>
</dbReference>
<keyword evidence="6" id="KW-0521">NADP</keyword>
<evidence type="ECO:0000259" key="8">
    <source>
        <dbReference type="PROSITE" id="PS50902"/>
    </source>
</evidence>
<evidence type="ECO:0000256" key="2">
    <source>
        <dbReference type="ARBA" id="ARBA00001974"/>
    </source>
</evidence>
<evidence type="ECO:0000256" key="6">
    <source>
        <dbReference type="ARBA" id="ARBA00022857"/>
    </source>
</evidence>
<dbReference type="PANTHER" id="PTHR19384:SF108">
    <property type="entry name" value="NADPH--CYTOCHROME P450 REDUCTASE"/>
    <property type="match status" value="1"/>
</dbReference>
<evidence type="ECO:0000256" key="4">
    <source>
        <dbReference type="ARBA" id="ARBA00022643"/>
    </source>
</evidence>
<reference evidence="10" key="1">
    <citation type="journal article" date="2020" name="Stud. Mycol.">
        <title>101 Dothideomycetes genomes: a test case for predicting lifestyles and emergence of pathogens.</title>
        <authorList>
            <person name="Haridas S."/>
            <person name="Albert R."/>
            <person name="Binder M."/>
            <person name="Bloem J."/>
            <person name="Labutti K."/>
            <person name="Salamov A."/>
            <person name="Andreopoulos B."/>
            <person name="Baker S."/>
            <person name="Barry K."/>
            <person name="Bills G."/>
            <person name="Bluhm B."/>
            <person name="Cannon C."/>
            <person name="Castanera R."/>
            <person name="Culley D."/>
            <person name="Daum C."/>
            <person name="Ezra D."/>
            <person name="Gonzalez J."/>
            <person name="Henrissat B."/>
            <person name="Kuo A."/>
            <person name="Liang C."/>
            <person name="Lipzen A."/>
            <person name="Lutzoni F."/>
            <person name="Magnuson J."/>
            <person name="Mondo S."/>
            <person name="Nolan M."/>
            <person name="Ohm R."/>
            <person name="Pangilinan J."/>
            <person name="Park H.-J."/>
            <person name="Ramirez L."/>
            <person name="Alfaro M."/>
            <person name="Sun H."/>
            <person name="Tritt A."/>
            <person name="Yoshinaga Y."/>
            <person name="Zwiers L.-H."/>
            <person name="Turgeon B."/>
            <person name="Goodwin S."/>
            <person name="Spatafora J."/>
            <person name="Crous P."/>
            <person name="Grigoriev I."/>
        </authorList>
    </citation>
    <scope>NUCLEOTIDE SEQUENCE</scope>
    <source>
        <strain evidence="10">Tuck. ex Michener</strain>
    </source>
</reference>
<gene>
    <name evidence="10" type="ORF">EV356DRAFT_559681</name>
</gene>
<comment type="cofactor">
    <cofactor evidence="2">
        <name>FAD</name>
        <dbReference type="ChEBI" id="CHEBI:57692"/>
    </cofactor>
</comment>
<dbReference type="PANTHER" id="PTHR19384">
    <property type="entry name" value="NITRIC OXIDE SYNTHASE-RELATED"/>
    <property type="match status" value="1"/>
</dbReference>
<protein>
    <submittedName>
        <fullName evidence="10">Riboflavin synthase domain-like protein</fullName>
    </submittedName>
</protein>
<dbReference type="PROSITE" id="PS51384">
    <property type="entry name" value="FAD_FR"/>
    <property type="match status" value="1"/>
</dbReference>
<dbReference type="PRINTS" id="PR00371">
    <property type="entry name" value="FPNCR"/>
</dbReference>
<dbReference type="Gene3D" id="2.40.30.10">
    <property type="entry name" value="Translation factors"/>
    <property type="match status" value="1"/>
</dbReference>
<keyword evidence="11" id="KW-1185">Reference proteome</keyword>
<dbReference type="PROSITE" id="PS50902">
    <property type="entry name" value="FLAVODOXIN_LIKE"/>
    <property type="match status" value="1"/>
</dbReference>
<dbReference type="GO" id="GO:0050660">
    <property type="term" value="F:flavin adenine dinucleotide binding"/>
    <property type="evidence" value="ECO:0007669"/>
    <property type="project" value="TreeGrafter"/>
</dbReference>
<dbReference type="Gene3D" id="3.40.50.360">
    <property type="match status" value="1"/>
</dbReference>
<keyword evidence="5" id="KW-0274">FAD</keyword>
<feature type="domain" description="FAD-binding FR-type" evidence="9">
    <location>
        <begin position="251"/>
        <end position="538"/>
    </location>
</feature>
<feature type="domain" description="Flavodoxin-like" evidence="8">
    <location>
        <begin position="60"/>
        <end position="205"/>
    </location>
</feature>
<evidence type="ECO:0000256" key="3">
    <source>
        <dbReference type="ARBA" id="ARBA00022630"/>
    </source>
</evidence>
<proteinExistence type="predicted"/>
<evidence type="ECO:0000259" key="9">
    <source>
        <dbReference type="PROSITE" id="PS51384"/>
    </source>
</evidence>
<dbReference type="Pfam" id="PF00667">
    <property type="entry name" value="FAD_binding_1"/>
    <property type="match status" value="1"/>
</dbReference>
<dbReference type="AlphaFoldDB" id="A0A6A6H8H3"/>
<dbReference type="SUPFAM" id="SSF52218">
    <property type="entry name" value="Flavoproteins"/>
    <property type="match status" value="1"/>
</dbReference>
<dbReference type="InterPro" id="IPR001709">
    <property type="entry name" value="Flavoprot_Pyr_Nucl_cyt_Rdtase"/>
</dbReference>
<dbReference type="Gene3D" id="3.40.50.80">
    <property type="entry name" value="Nucleotide-binding domain of ferredoxin-NADP reductase (FNR) module"/>
    <property type="match status" value="1"/>
</dbReference>
<evidence type="ECO:0000256" key="5">
    <source>
        <dbReference type="ARBA" id="ARBA00022827"/>
    </source>
</evidence>
<dbReference type="InterPro" id="IPR001094">
    <property type="entry name" value="Flavdoxin-like"/>
</dbReference>
<evidence type="ECO:0000256" key="1">
    <source>
        <dbReference type="ARBA" id="ARBA00001917"/>
    </source>
</evidence>
<comment type="cofactor">
    <cofactor evidence="1">
        <name>FMN</name>
        <dbReference type="ChEBI" id="CHEBI:58210"/>
    </cofactor>
</comment>
<keyword evidence="3" id="KW-0285">Flavoprotein</keyword>
<organism evidence="10 11">
    <name type="scientific">Viridothelium virens</name>
    <name type="common">Speckled blister lichen</name>
    <name type="synonym">Trypethelium virens</name>
    <dbReference type="NCBI Taxonomy" id="1048519"/>
    <lineage>
        <taxon>Eukaryota</taxon>
        <taxon>Fungi</taxon>
        <taxon>Dikarya</taxon>
        <taxon>Ascomycota</taxon>
        <taxon>Pezizomycotina</taxon>
        <taxon>Dothideomycetes</taxon>
        <taxon>Dothideomycetes incertae sedis</taxon>
        <taxon>Trypetheliales</taxon>
        <taxon>Trypetheliaceae</taxon>
        <taxon>Viridothelium</taxon>
    </lineage>
</organism>
<dbReference type="InterPro" id="IPR039261">
    <property type="entry name" value="FNR_nucleotide-bd"/>
</dbReference>
<dbReference type="InterPro" id="IPR008254">
    <property type="entry name" value="Flavodoxin/NO_synth"/>
</dbReference>
<sequence length="680" mass="75748">MNLRYSILFVGVKFDFFGERQDPYYYKNFERPQDSLGTTAELKGESRSVPERIEQVNADLAIFFGSQSGNAEGLANQLSQELQGQFRLKSLVADLSDYDHDTFASISSSKPAIFIMSTYGEGDPSDNATNFLKWITSLTGRPLSNLSYAAFGLGNSNYKHYNAVIHATVEALDAAGACRLIPVGMADEARKTTKEDFALWKEGLRTWFMDQRGLQYHEPVYEPSMVISEHNAELNPLGEQSQRRIMTKDHAAVEELKVTDINDLTAGNDAARSCLHINIDLSSKPLLKYKTGDHIAIWPINPDEEVERLIHILGLGQKKDMPINIAPVDSSHKLKLPSQSTVYSLFKFHLEICEPVTRELSSSLTQFTSDPAMKSSIERLMGNSAAWTSFTSHNYTTLGRLLERLLSDSSSSSPDRRSGCTWHAIPLSFIIESLKPMSPRYYSISSSPSLTPRQISITVAVNHGVEGRDYPNQIDLVHRSMQSTVFASGITTRYLSNKPPTISASVKRSAFKLPPPTVPLLLVAAGTGIAPFRASVLERLQLRKLGHDPAPVVLFYGCRHPEIDFLYKEEFDGAIAECHPAVSKERMPVEIISAYSRHPPSPKQYVQDLIASHAEQTEKMVVDEGAAVFICGSASMAREVGKVVDQIVAKKKGWNPTGKEVSGWRRERKLARRWCEDVWG</sequence>
<dbReference type="InterPro" id="IPR029039">
    <property type="entry name" value="Flavoprotein-like_sf"/>
</dbReference>
<dbReference type="Pfam" id="PF00258">
    <property type="entry name" value="Flavodoxin_1"/>
    <property type="match status" value="1"/>
</dbReference>
<dbReference type="InterPro" id="IPR017927">
    <property type="entry name" value="FAD-bd_FR_type"/>
</dbReference>
<dbReference type="OrthoDB" id="1856718at2759"/>
<dbReference type="SUPFAM" id="SSF63380">
    <property type="entry name" value="Riboflavin synthase domain-like"/>
    <property type="match status" value="1"/>
</dbReference>
<dbReference type="GO" id="GO:0005829">
    <property type="term" value="C:cytosol"/>
    <property type="evidence" value="ECO:0007669"/>
    <property type="project" value="TreeGrafter"/>
</dbReference>
<accession>A0A6A6H8H3</accession>
<dbReference type="SUPFAM" id="SSF52343">
    <property type="entry name" value="Ferredoxin reductase-like, C-terminal NADP-linked domain"/>
    <property type="match status" value="1"/>
</dbReference>
<dbReference type="GO" id="GO:0010181">
    <property type="term" value="F:FMN binding"/>
    <property type="evidence" value="ECO:0007669"/>
    <property type="project" value="InterPro"/>
</dbReference>
<dbReference type="Pfam" id="PF00175">
    <property type="entry name" value="NAD_binding_1"/>
    <property type="match status" value="1"/>
</dbReference>
<evidence type="ECO:0000313" key="11">
    <source>
        <dbReference type="Proteomes" id="UP000800092"/>
    </source>
</evidence>
<evidence type="ECO:0000313" key="10">
    <source>
        <dbReference type="EMBL" id="KAF2233793.1"/>
    </source>
</evidence>
<name>A0A6A6H8H3_VIRVR</name>
<dbReference type="InterPro" id="IPR003097">
    <property type="entry name" value="CysJ-like_FAD-binding"/>
</dbReference>
<dbReference type="GO" id="GO:0003958">
    <property type="term" value="F:NADPH-hemoprotein reductase activity"/>
    <property type="evidence" value="ECO:0007669"/>
    <property type="project" value="TreeGrafter"/>
</dbReference>
<dbReference type="InterPro" id="IPR023173">
    <property type="entry name" value="NADPH_Cyt_P450_Rdtase_alpha"/>
</dbReference>
<dbReference type="InterPro" id="IPR001433">
    <property type="entry name" value="OxRdtase_FAD/NAD-bd"/>
</dbReference>
<keyword evidence="4" id="KW-0288">FMN</keyword>
<dbReference type="InterPro" id="IPR017938">
    <property type="entry name" value="Riboflavin_synthase-like_b-brl"/>
</dbReference>
<dbReference type="Proteomes" id="UP000800092">
    <property type="component" value="Unassembled WGS sequence"/>
</dbReference>
<dbReference type="Gene3D" id="1.20.990.10">
    <property type="entry name" value="NADPH-cytochrome p450 Reductase, Chain A, domain 3"/>
    <property type="match status" value="1"/>
</dbReference>
<dbReference type="EMBL" id="ML991803">
    <property type="protein sequence ID" value="KAF2233793.1"/>
    <property type="molecule type" value="Genomic_DNA"/>
</dbReference>
<evidence type="ECO:0000256" key="7">
    <source>
        <dbReference type="ARBA" id="ARBA00023002"/>
    </source>
</evidence>
<keyword evidence="7" id="KW-0560">Oxidoreductase</keyword>